<evidence type="ECO:0000313" key="5">
    <source>
        <dbReference type="Proteomes" id="UP000294535"/>
    </source>
</evidence>
<gene>
    <name evidence="4" type="ORF">DFQ04_1773</name>
</gene>
<dbReference type="SUPFAM" id="SSF53383">
    <property type="entry name" value="PLP-dependent transferases"/>
    <property type="match status" value="1"/>
</dbReference>
<dbReference type="GO" id="GO:0016740">
    <property type="term" value="F:transferase activity"/>
    <property type="evidence" value="ECO:0007669"/>
    <property type="project" value="UniProtKB-KW"/>
</dbReference>
<dbReference type="InterPro" id="IPR015421">
    <property type="entry name" value="PyrdxlP-dep_Trfase_major"/>
</dbReference>
<name>A0A4R6T3U3_9BACT</name>
<dbReference type="Proteomes" id="UP000294535">
    <property type="component" value="Unassembled WGS sequence"/>
</dbReference>
<dbReference type="Pfam" id="PF00155">
    <property type="entry name" value="Aminotran_1_2"/>
    <property type="match status" value="1"/>
</dbReference>
<dbReference type="OrthoDB" id="846426at2"/>
<dbReference type="Gene3D" id="3.90.1150.10">
    <property type="entry name" value="Aspartate Aminotransferase, domain 1"/>
    <property type="match status" value="1"/>
</dbReference>
<dbReference type="EMBL" id="SNYF01000006">
    <property type="protein sequence ID" value="TDQ17121.1"/>
    <property type="molecule type" value="Genomic_DNA"/>
</dbReference>
<comment type="caution">
    <text evidence="4">The sequence shown here is derived from an EMBL/GenBank/DDBJ whole genome shotgun (WGS) entry which is preliminary data.</text>
</comment>
<reference evidence="4 5" key="1">
    <citation type="submission" date="2019-03" db="EMBL/GenBank/DDBJ databases">
        <title>Genomic Encyclopedia of Type Strains, Phase III (KMG-III): the genomes of soil and plant-associated and newly described type strains.</title>
        <authorList>
            <person name="Whitman W."/>
        </authorList>
    </citation>
    <scope>NUCLEOTIDE SEQUENCE [LARGE SCALE GENOMIC DNA]</scope>
    <source>
        <strain evidence="4 5">CECT 8446</strain>
    </source>
</reference>
<proteinExistence type="predicted"/>
<keyword evidence="5" id="KW-1185">Reference proteome</keyword>
<protein>
    <submittedName>
        <fullName evidence="4">7-keto-8-aminopelargonate synthetase-like enzyme</fullName>
    </submittedName>
</protein>
<feature type="domain" description="Aminotransferase class I/classII large" evidence="3">
    <location>
        <begin position="150"/>
        <end position="283"/>
    </location>
</feature>
<keyword evidence="2" id="KW-0808">Transferase</keyword>
<dbReference type="InterPro" id="IPR004839">
    <property type="entry name" value="Aminotransferase_I/II_large"/>
</dbReference>
<evidence type="ECO:0000256" key="2">
    <source>
        <dbReference type="ARBA" id="ARBA00022679"/>
    </source>
</evidence>
<accession>A0A4R6T3U3</accession>
<organism evidence="4 5">
    <name type="scientific">Algoriphagus boseongensis</name>
    <dbReference type="NCBI Taxonomy" id="1442587"/>
    <lineage>
        <taxon>Bacteria</taxon>
        <taxon>Pseudomonadati</taxon>
        <taxon>Bacteroidota</taxon>
        <taxon>Cytophagia</taxon>
        <taxon>Cytophagales</taxon>
        <taxon>Cyclobacteriaceae</taxon>
        <taxon>Algoriphagus</taxon>
    </lineage>
</organism>
<dbReference type="InterPro" id="IPR050087">
    <property type="entry name" value="AON_synthase_class-II"/>
</dbReference>
<dbReference type="GO" id="GO:0030170">
    <property type="term" value="F:pyridoxal phosphate binding"/>
    <property type="evidence" value="ECO:0007669"/>
    <property type="project" value="InterPro"/>
</dbReference>
<dbReference type="PANTHER" id="PTHR13693">
    <property type="entry name" value="CLASS II AMINOTRANSFERASE/8-AMINO-7-OXONONANOATE SYNTHASE"/>
    <property type="match status" value="1"/>
</dbReference>
<sequence length="351" mass="39295">MKPFHLDQKLDRIVQIQGKSYYFFSGTSYLGIGQRKEYEEVLLKNIQRWGSNHGLSRANNVRLSVFLEFEEFFANQAGAASGAVVSSGYLAGIAAWQWLYPNADQCWIAPDTHAAILPLNIKPDIQFNFTQWKKKCLELSDRLSSQRIFILGNAVDPLKAQIHEYNWIAEIAKKHEVTLLIDDSHAFGVLGESVFGTYKKHSSPSYNLMVSGSLGKGLGMPAGIILGNEKTIEGIKSQAIFIGASPGSPANLQTFLDTQDLHSAQFQKLKELCRLFFDETEELSTISGVPEFPAFIYQDETWTDRLENLGFITSSFSYPTAQSPKVNRIVISGFHEKEDVFSLLSVIKSLH</sequence>
<dbReference type="InterPro" id="IPR015422">
    <property type="entry name" value="PyrdxlP-dep_Trfase_small"/>
</dbReference>
<dbReference type="AlphaFoldDB" id="A0A4R6T3U3"/>
<dbReference type="InterPro" id="IPR015424">
    <property type="entry name" value="PyrdxlP-dep_Trfase"/>
</dbReference>
<dbReference type="Gene3D" id="3.40.640.10">
    <property type="entry name" value="Type I PLP-dependent aspartate aminotransferase-like (Major domain)"/>
    <property type="match status" value="1"/>
</dbReference>
<comment type="cofactor">
    <cofactor evidence="1">
        <name>pyridoxal 5'-phosphate</name>
        <dbReference type="ChEBI" id="CHEBI:597326"/>
    </cofactor>
</comment>
<evidence type="ECO:0000259" key="3">
    <source>
        <dbReference type="Pfam" id="PF00155"/>
    </source>
</evidence>
<dbReference type="RefSeq" id="WP_133554864.1">
    <property type="nucleotide sequence ID" value="NZ_SNYF01000006.1"/>
</dbReference>
<evidence type="ECO:0000256" key="1">
    <source>
        <dbReference type="ARBA" id="ARBA00001933"/>
    </source>
</evidence>
<evidence type="ECO:0000313" key="4">
    <source>
        <dbReference type="EMBL" id="TDQ17121.1"/>
    </source>
</evidence>